<dbReference type="InterPro" id="IPR036390">
    <property type="entry name" value="WH_DNA-bd_sf"/>
</dbReference>
<dbReference type="Pfam" id="PF00455">
    <property type="entry name" value="DeoRC"/>
    <property type="match status" value="1"/>
</dbReference>
<evidence type="ECO:0000313" key="5">
    <source>
        <dbReference type="EMBL" id="MCY3052401.1"/>
    </source>
</evidence>
<dbReference type="Gene3D" id="1.10.10.10">
    <property type="entry name" value="Winged helix-like DNA-binding domain superfamily/Winged helix DNA-binding domain"/>
    <property type="match status" value="1"/>
</dbReference>
<dbReference type="PANTHER" id="PTHR30363">
    <property type="entry name" value="HTH-TYPE TRANSCRIPTIONAL REGULATOR SRLR-RELATED"/>
    <property type="match status" value="1"/>
</dbReference>
<dbReference type="InterPro" id="IPR050313">
    <property type="entry name" value="Carb_Metab_HTH_regulators"/>
</dbReference>
<dbReference type="PANTHER" id="PTHR30363:SF51">
    <property type="entry name" value="HTH-TYPE TRANSCRIPTIONAL REPRESSOR GLCR"/>
    <property type="match status" value="1"/>
</dbReference>
<dbReference type="SMART" id="SM00420">
    <property type="entry name" value="HTH_DEOR"/>
    <property type="match status" value="1"/>
</dbReference>
<dbReference type="InterPro" id="IPR001034">
    <property type="entry name" value="DeoR_HTH"/>
</dbReference>
<keyword evidence="1" id="KW-0805">Transcription regulation</keyword>
<dbReference type="Pfam" id="PF08220">
    <property type="entry name" value="HTH_DeoR"/>
    <property type="match status" value="1"/>
</dbReference>
<evidence type="ECO:0000256" key="3">
    <source>
        <dbReference type="ARBA" id="ARBA00023163"/>
    </source>
</evidence>
<dbReference type="Proteomes" id="UP001069145">
    <property type="component" value="Unassembled WGS sequence"/>
</dbReference>
<dbReference type="SMART" id="SM01134">
    <property type="entry name" value="DeoRC"/>
    <property type="match status" value="1"/>
</dbReference>
<dbReference type="InterPro" id="IPR014036">
    <property type="entry name" value="DeoR-like_C"/>
</dbReference>
<reference evidence="6 7" key="1">
    <citation type="submission" date="2020-12" db="EMBL/GenBank/DDBJ databases">
        <title>FDA dAtabase for Regulatory Grade micrObial Sequences (FDA-ARGOS): Supporting development and validation of Infectious Disease Dx tests.</title>
        <authorList>
            <person name="Sproer C."/>
            <person name="Gronow S."/>
            <person name="Severitt S."/>
            <person name="Schroder I."/>
            <person name="Tallon L."/>
            <person name="Sadzewicz L."/>
            <person name="Zhao X."/>
            <person name="Boylan J."/>
            <person name="Ott S."/>
            <person name="Bowen H."/>
            <person name="Vavikolanu K."/>
            <person name="Mehta A."/>
            <person name="Aluvathingal J."/>
            <person name="Nadendla S."/>
            <person name="Lowell S."/>
            <person name="Myers T."/>
            <person name="Yan Y."/>
            <person name="Sichtig H."/>
        </authorList>
    </citation>
    <scope>NUCLEOTIDE SEQUENCE [LARGE SCALE GENOMIC DNA]</scope>
    <source>
        <strain evidence="6 7">FDAARGOS_911</strain>
    </source>
</reference>
<organism evidence="6 7">
    <name type="scientific">Aerococcus urinae</name>
    <dbReference type="NCBI Taxonomy" id="1376"/>
    <lineage>
        <taxon>Bacteria</taxon>
        <taxon>Bacillati</taxon>
        <taxon>Bacillota</taxon>
        <taxon>Bacilli</taxon>
        <taxon>Lactobacillales</taxon>
        <taxon>Aerococcaceae</taxon>
        <taxon>Aerococcus</taxon>
    </lineage>
</organism>
<evidence type="ECO:0000313" key="8">
    <source>
        <dbReference type="Proteomes" id="UP001069145"/>
    </source>
</evidence>
<evidence type="ECO:0000313" key="7">
    <source>
        <dbReference type="Proteomes" id="UP000594771"/>
    </source>
</evidence>
<dbReference type="GeneID" id="35767122"/>
<evidence type="ECO:0000259" key="4">
    <source>
        <dbReference type="PROSITE" id="PS51000"/>
    </source>
</evidence>
<dbReference type="KEGG" id="aun:AWM73_05250"/>
<evidence type="ECO:0000256" key="1">
    <source>
        <dbReference type="ARBA" id="ARBA00023015"/>
    </source>
</evidence>
<keyword evidence="2 5" id="KW-0238">DNA-binding</keyword>
<dbReference type="InterPro" id="IPR036388">
    <property type="entry name" value="WH-like_DNA-bd_sf"/>
</dbReference>
<protein>
    <submittedName>
        <fullName evidence="5">DeoR/GlpR family DNA-binding transcription regulator</fullName>
    </submittedName>
    <submittedName>
        <fullName evidence="6">DeoR/GlpR transcriptional regulator</fullName>
    </submittedName>
</protein>
<gene>
    <name evidence="6" type="ORF">I6G68_04800</name>
    <name evidence="5" type="ORF">ODY43_00075</name>
</gene>
<dbReference type="Proteomes" id="UP000594771">
    <property type="component" value="Chromosome"/>
</dbReference>
<evidence type="ECO:0000256" key="2">
    <source>
        <dbReference type="ARBA" id="ARBA00023125"/>
    </source>
</evidence>
<dbReference type="EMBL" id="JAOTML010000001">
    <property type="protein sequence ID" value="MCY3052401.1"/>
    <property type="molecule type" value="Genomic_DNA"/>
</dbReference>
<dbReference type="PROSITE" id="PS00894">
    <property type="entry name" value="HTH_DEOR_1"/>
    <property type="match status" value="1"/>
</dbReference>
<dbReference type="AlphaFoldDB" id="A0A109RFW8"/>
<dbReference type="RefSeq" id="WP_060778397.1">
    <property type="nucleotide sequence ID" value="NZ_CAJHLF010000008.1"/>
</dbReference>
<accession>A0A109RFW8</accession>
<dbReference type="InterPro" id="IPR018356">
    <property type="entry name" value="Tscrpt_reg_HTH_DeoR_CS"/>
</dbReference>
<dbReference type="EMBL" id="CP065662">
    <property type="protein sequence ID" value="QPS00726.1"/>
    <property type="molecule type" value="Genomic_DNA"/>
</dbReference>
<name>A0A109RFW8_9LACT</name>
<dbReference type="PROSITE" id="PS51000">
    <property type="entry name" value="HTH_DEOR_2"/>
    <property type="match status" value="1"/>
</dbReference>
<dbReference type="GO" id="GO:0003700">
    <property type="term" value="F:DNA-binding transcription factor activity"/>
    <property type="evidence" value="ECO:0007669"/>
    <property type="project" value="InterPro"/>
</dbReference>
<proteinExistence type="predicted"/>
<dbReference type="PRINTS" id="PR00037">
    <property type="entry name" value="HTHLACR"/>
</dbReference>
<dbReference type="SUPFAM" id="SSF46785">
    <property type="entry name" value="Winged helix' DNA-binding domain"/>
    <property type="match status" value="1"/>
</dbReference>
<dbReference type="GO" id="GO:0003677">
    <property type="term" value="F:DNA binding"/>
    <property type="evidence" value="ECO:0007669"/>
    <property type="project" value="UniProtKB-KW"/>
</dbReference>
<dbReference type="SUPFAM" id="SSF100950">
    <property type="entry name" value="NagB/RpiA/CoA transferase-like"/>
    <property type="match status" value="1"/>
</dbReference>
<keyword evidence="3" id="KW-0804">Transcription</keyword>
<dbReference type="OrthoDB" id="9798651at2"/>
<dbReference type="InterPro" id="IPR037171">
    <property type="entry name" value="NagB/RpiA_transferase-like"/>
</dbReference>
<reference evidence="5" key="2">
    <citation type="submission" date="2022-09" db="EMBL/GenBank/DDBJ databases">
        <title>Aerococcus urinae taxonomy study.</title>
        <authorList>
            <person name="Christensen J."/>
            <person name="Senneby E."/>
        </authorList>
    </citation>
    <scope>NUCLEOTIDE SEQUENCE</scope>
    <source>
        <strain evidence="5">NLD-066-U95</strain>
    </source>
</reference>
<feature type="domain" description="HTH deoR-type" evidence="4">
    <location>
        <begin position="3"/>
        <end position="58"/>
    </location>
</feature>
<sequence length="258" mass="29075">MYQEERLRLIMKELKDRGRLTAKEMTSALGVSRDTIRRDFNLLEDQGLAHRTHGGLILPKQVPVIAPYQSRSKQSTQAKRAIAQGAKKFLQKGGFYFFDVSTVVSQLAQISEESMTVYSHSLDNALIFSDKEGVDFNLLGGKYYSKNRFFSNLDTLKQLDQLYFDVAFIGAAGLKDGKISYDDQADCQVKELVFKNSQSIVLLAEAEKFQQNGHYQAGSLEEIDYLITTQALPAIKKINGLEVIETDRKEEDHDASSD</sequence>
<evidence type="ECO:0000313" key="6">
    <source>
        <dbReference type="EMBL" id="QPS00726.1"/>
    </source>
</evidence>
<keyword evidence="8" id="KW-1185">Reference proteome</keyword>